<evidence type="ECO:0000256" key="7">
    <source>
        <dbReference type="ARBA" id="ARBA00023161"/>
    </source>
</evidence>
<sequence length="131" mass="14780">MEFPTSQPCGLLKALPSNFYVDLSQYQDQPFWGDSEEQGKLLKKNCALYVGDLSFHTAEEQTYELFSKSGDIKKIILGLDKMKKTACVFCFVGCDSRADAENATWYINGTYLEGRQFDRGSSGSQERGEYP</sequence>
<dbReference type="STRING" id="9925.ENSCHIP00000020093"/>
<dbReference type="InterPro" id="IPR000504">
    <property type="entry name" value="RRM_dom"/>
</dbReference>
<evidence type="ECO:0000256" key="1">
    <source>
        <dbReference type="ARBA" id="ARBA00004123"/>
    </source>
</evidence>
<dbReference type="PROSITE" id="PS50102">
    <property type="entry name" value="RRM"/>
    <property type="match status" value="1"/>
</dbReference>
<dbReference type="SMART" id="SM00360">
    <property type="entry name" value="RRM"/>
    <property type="match status" value="1"/>
</dbReference>
<dbReference type="GO" id="GO:0045292">
    <property type="term" value="P:mRNA cis splicing, via spliceosome"/>
    <property type="evidence" value="ECO:0007669"/>
    <property type="project" value="InterPro"/>
</dbReference>
<evidence type="ECO:0000256" key="10">
    <source>
        <dbReference type="PROSITE-ProRule" id="PRU00176"/>
    </source>
</evidence>
<evidence type="ECO:0000259" key="12">
    <source>
        <dbReference type="PROSITE" id="PS50102"/>
    </source>
</evidence>
<keyword evidence="10 11" id="KW-0694">RNA-binding</keyword>
<keyword evidence="14" id="KW-1185">Reference proteome</keyword>
<reference evidence="13" key="2">
    <citation type="submission" date="2025-08" db="UniProtKB">
        <authorList>
            <consortium name="Ensembl"/>
        </authorList>
    </citation>
    <scope>IDENTIFICATION</scope>
</reference>
<keyword evidence="4 11" id="KW-0507">mRNA processing</keyword>
<dbReference type="Proteomes" id="UP000291000">
    <property type="component" value="Chromosome 12"/>
</dbReference>
<dbReference type="GO" id="GO:0005846">
    <property type="term" value="C:nuclear cap binding complex"/>
    <property type="evidence" value="ECO:0007669"/>
    <property type="project" value="InterPro"/>
</dbReference>
<dbReference type="PANTHER" id="PTHR18847">
    <property type="entry name" value="20 KD NUCLEAR CAP BINDING PROTEIN"/>
    <property type="match status" value="1"/>
</dbReference>
<dbReference type="InterPro" id="IPR027157">
    <property type="entry name" value="NCBP2"/>
</dbReference>
<dbReference type="GO" id="GO:0000184">
    <property type="term" value="P:nuclear-transcribed mRNA catabolic process, nonsense-mediated decay"/>
    <property type="evidence" value="ECO:0007669"/>
    <property type="project" value="UniProtKB-KW"/>
</dbReference>
<keyword evidence="8 11" id="KW-0508">mRNA splicing</keyword>
<dbReference type="SUPFAM" id="SSF54928">
    <property type="entry name" value="RNA-binding domain, RBD"/>
    <property type="match status" value="1"/>
</dbReference>
<proteinExistence type="inferred from homology"/>
<keyword evidence="5" id="KW-0813">Transport</keyword>
<comment type="subcellular location">
    <subcellularLocation>
        <location evidence="1 11">Nucleus</location>
    </subcellularLocation>
</comment>
<keyword evidence="5" id="KW-0509">mRNA transport</keyword>
<evidence type="ECO:0000256" key="9">
    <source>
        <dbReference type="ARBA" id="ARBA00023242"/>
    </source>
</evidence>
<evidence type="ECO:0000256" key="8">
    <source>
        <dbReference type="ARBA" id="ARBA00023187"/>
    </source>
</evidence>
<dbReference type="OMA" id="KKNCALY"/>
<dbReference type="EMBL" id="LWLT01000013">
    <property type="status" value="NOT_ANNOTATED_CDS"/>
    <property type="molecule type" value="Genomic_DNA"/>
</dbReference>
<reference evidence="13" key="3">
    <citation type="submission" date="2025-09" db="UniProtKB">
        <authorList>
            <consortium name="Ensembl"/>
        </authorList>
    </citation>
    <scope>IDENTIFICATION</scope>
</reference>
<dbReference type="InterPro" id="IPR012677">
    <property type="entry name" value="Nucleotide-bd_a/b_plait_sf"/>
</dbReference>
<dbReference type="Pfam" id="PF00076">
    <property type="entry name" value="RRM_1"/>
    <property type="match status" value="1"/>
</dbReference>
<evidence type="ECO:0000313" key="13">
    <source>
        <dbReference type="Ensembl" id="ENSCHIP00000020093.1"/>
    </source>
</evidence>
<name>A0A452F6V2_CAPHI</name>
<comment type="subunit">
    <text evidence="11">Component of the nuclear cap-binding complex (CBC), a heterodimer composed of ncbp1/cbp80 and ncbp2/cbp20 that interacts with m7GpppG-capped RNA.</text>
</comment>
<keyword evidence="6" id="KW-0943">RNA-mediated gene silencing</keyword>
<dbReference type="GO" id="GO:0005634">
    <property type="term" value="C:nucleus"/>
    <property type="evidence" value="ECO:0007669"/>
    <property type="project" value="UniProtKB-SubCell"/>
</dbReference>
<evidence type="ECO:0000256" key="11">
    <source>
        <dbReference type="RuleBase" id="RU364036"/>
    </source>
</evidence>
<evidence type="ECO:0000256" key="5">
    <source>
        <dbReference type="ARBA" id="ARBA00022816"/>
    </source>
</evidence>
<dbReference type="Ensembl" id="ENSCHIT00000027922.1">
    <property type="protein sequence ID" value="ENSCHIP00000020093.1"/>
    <property type="gene ID" value="ENSCHIG00000018869.1"/>
</dbReference>
<evidence type="ECO:0000256" key="6">
    <source>
        <dbReference type="ARBA" id="ARBA00023158"/>
    </source>
</evidence>
<organism evidence="13 14">
    <name type="scientific">Capra hircus</name>
    <name type="common">Goat</name>
    <dbReference type="NCBI Taxonomy" id="9925"/>
    <lineage>
        <taxon>Eukaryota</taxon>
        <taxon>Metazoa</taxon>
        <taxon>Chordata</taxon>
        <taxon>Craniata</taxon>
        <taxon>Vertebrata</taxon>
        <taxon>Euteleostomi</taxon>
        <taxon>Mammalia</taxon>
        <taxon>Eutheria</taxon>
        <taxon>Laurasiatheria</taxon>
        <taxon>Artiodactyla</taxon>
        <taxon>Ruminantia</taxon>
        <taxon>Pecora</taxon>
        <taxon>Bovidae</taxon>
        <taxon>Caprinae</taxon>
        <taxon>Capra</taxon>
    </lineage>
</organism>
<comment type="function">
    <text evidence="11">Component of the cap-binding complex (CBC), which binds co-transcriptionally to the 5' cap of pre-mRNAs and is involved in various processes such as pre-mRNA splicing, translation regulation, nonsense-mediated mRNA decay, RNA-mediated gene silencing (RNAi) by microRNAs (miRNAs) and mRNA export. The CBC complex is involved in mRNA export from the nucleus, leading to the recruitment of the mRNA export machinery to the 5' end of mRNA and to mRNA export in a 5' to 3' direction through the nuclear pore. The CBC complex is also involved in mediating U snRNA and intronless mRNAs export from the nucleus. The CBC complex is essential for a pioneer round of mRNA translation, before steady state translation when the CBC complex is replaced by cytoplasmic cap-binding protein eIF4E. The pioneer round of mRNA translation mediated by the CBC complex plays a central role in nonsense-mediated mRNA decay (NMD), NMD only taking place in mRNAs bound to the CBC complex, but not on eIF4E-bound mRNAs. The CBC complex enhances NMD in mRNAs containing at least one exon-junction complex (EJC), promoting the interaction between upf1 and upf2. The CBC complex is also involved in 'failsafe' NMD, which is independent of the EJC complex, while it does not participate in Staufen-mediated mRNA decay (SMD). During cell proliferation, the CBC complex is also involved in microRNAs (miRNAs) biogenesis via its interaction with srrt/ars2, thereby being required for miRNA-mediated RNA interference. The CBC complex also acts as a negative regulator of parn, thereby acting as an inhibitor of mRNA deadenylation. In the CBC complex, ncbp2/cbp20 recognizes and binds capped RNAs (m7GpppG-capped RNA) but requires ncbp1/cbp80 to stabilize the movement of its N-terminal loop and lock the CBC into a high affinity cap-binding state with the cap structure. The conventional cap-binding complex with NCBP2 binds both small nuclear RNA (snRNA) and messenger (mRNA) and is involved in their export from the nucleus.</text>
</comment>
<evidence type="ECO:0000256" key="2">
    <source>
        <dbReference type="ARBA" id="ARBA00010725"/>
    </source>
</evidence>
<dbReference type="AlphaFoldDB" id="A0A452F6V2"/>
<evidence type="ECO:0000256" key="4">
    <source>
        <dbReference type="ARBA" id="ARBA00022664"/>
    </source>
</evidence>
<dbReference type="GeneTree" id="ENSGT00390000003197"/>
<feature type="domain" description="RRM" evidence="12">
    <location>
        <begin position="46"/>
        <end position="124"/>
    </location>
</feature>
<reference evidence="13 14" key="1">
    <citation type="submission" date="2016-04" db="EMBL/GenBank/DDBJ databases">
        <title>Polished mammalian reference genomes with single-molecule sequencing and chromosome conformation capture applied to the Capra hircus genome.</title>
        <authorList>
            <person name="Bickhart D.M."/>
            <person name="Koren S."/>
            <person name="Rosen B."/>
            <person name="Hastie A."/>
            <person name="Liachko I."/>
            <person name="Sullivan S.T."/>
            <person name="Burton J."/>
            <person name="Sayre B.L."/>
            <person name="Huson H.J."/>
            <person name="Lee J."/>
            <person name="Lam E."/>
            <person name="Kelley C.M."/>
            <person name="Hutchison J.L."/>
            <person name="Zhou Y."/>
            <person name="Sun J."/>
            <person name="Crisa A."/>
            <person name="Schwartz J.C."/>
            <person name="Hammond J.A."/>
            <person name="Schroeder S.G."/>
            <person name="Liu G.E."/>
            <person name="Dunham M."/>
            <person name="Shendure J."/>
            <person name="Sonstegard T.S."/>
            <person name="Phillippy A.M."/>
            <person name="Van Tassell C.P."/>
            <person name="Smith T.P."/>
        </authorList>
    </citation>
    <scope>NUCLEOTIDE SEQUENCE [LARGE SCALE GENOMIC DNA]</scope>
</reference>
<dbReference type="PANTHER" id="PTHR18847:SF0">
    <property type="entry name" value="NUCLEAR CAP-BINDING PROTEIN SUBUNIT 2"/>
    <property type="match status" value="1"/>
</dbReference>
<dbReference type="InterPro" id="IPR035979">
    <property type="entry name" value="RBD_domain_sf"/>
</dbReference>
<dbReference type="Gene3D" id="3.30.70.330">
    <property type="match status" value="1"/>
</dbReference>
<dbReference type="GO" id="GO:0051028">
    <property type="term" value="P:mRNA transport"/>
    <property type="evidence" value="ECO:0007669"/>
    <property type="project" value="UniProtKB-KW"/>
</dbReference>
<evidence type="ECO:0000313" key="14">
    <source>
        <dbReference type="Proteomes" id="UP000291000"/>
    </source>
</evidence>
<accession>A0A452F6V2</accession>
<dbReference type="GO" id="GO:0000339">
    <property type="term" value="F:RNA cap binding"/>
    <property type="evidence" value="ECO:0007669"/>
    <property type="project" value="InterPro"/>
</dbReference>
<comment type="similarity">
    <text evidence="2 11">Belongs to the RRM NCBP2 family.</text>
</comment>
<keyword evidence="7" id="KW-0866">Nonsense-mediated mRNA decay</keyword>
<protein>
    <recommendedName>
        <fullName evidence="3 11">Nuclear cap-binding protein subunit 2</fullName>
    </recommendedName>
    <alternativeName>
        <fullName evidence="11">20 kDa nuclear cap-binding protein</fullName>
    </alternativeName>
</protein>
<keyword evidence="9 11" id="KW-0539">Nucleus</keyword>
<dbReference type="GO" id="GO:0031047">
    <property type="term" value="P:regulatory ncRNA-mediated gene silencing"/>
    <property type="evidence" value="ECO:0007669"/>
    <property type="project" value="UniProtKB-KW"/>
</dbReference>
<evidence type="ECO:0000256" key="3">
    <source>
        <dbReference type="ARBA" id="ARBA00019878"/>
    </source>
</evidence>